<dbReference type="RefSeq" id="WP_344033825.1">
    <property type="nucleotide sequence ID" value="NZ_BAAAKE010000001.1"/>
</dbReference>
<proteinExistence type="predicted"/>
<accession>A0ABV9Y2I0</accession>
<dbReference type="Proteomes" id="UP001595833">
    <property type="component" value="Unassembled WGS sequence"/>
</dbReference>
<organism evidence="1 2">
    <name type="scientific">Saccharothrix xinjiangensis</name>
    <dbReference type="NCBI Taxonomy" id="204798"/>
    <lineage>
        <taxon>Bacteria</taxon>
        <taxon>Bacillati</taxon>
        <taxon>Actinomycetota</taxon>
        <taxon>Actinomycetes</taxon>
        <taxon>Pseudonocardiales</taxon>
        <taxon>Pseudonocardiaceae</taxon>
        <taxon>Saccharothrix</taxon>
    </lineage>
</organism>
<dbReference type="EMBL" id="JBHSJB010000011">
    <property type="protein sequence ID" value="MFC5054866.1"/>
    <property type="molecule type" value="Genomic_DNA"/>
</dbReference>
<evidence type="ECO:0000313" key="1">
    <source>
        <dbReference type="EMBL" id="MFC5054866.1"/>
    </source>
</evidence>
<reference evidence="2" key="1">
    <citation type="journal article" date="2019" name="Int. J. Syst. Evol. Microbiol.">
        <title>The Global Catalogue of Microorganisms (GCM) 10K type strain sequencing project: providing services to taxonomists for standard genome sequencing and annotation.</title>
        <authorList>
            <consortium name="The Broad Institute Genomics Platform"/>
            <consortium name="The Broad Institute Genome Sequencing Center for Infectious Disease"/>
            <person name="Wu L."/>
            <person name="Ma J."/>
        </authorList>
    </citation>
    <scope>NUCLEOTIDE SEQUENCE [LARGE SCALE GENOMIC DNA]</scope>
    <source>
        <strain evidence="2">KCTC 12848</strain>
    </source>
</reference>
<gene>
    <name evidence="1" type="ORF">ACFPFM_13995</name>
</gene>
<protein>
    <submittedName>
        <fullName evidence="1">Uncharacterized protein</fullName>
    </submittedName>
</protein>
<name>A0ABV9Y2I0_9PSEU</name>
<comment type="caution">
    <text evidence="1">The sequence shown here is derived from an EMBL/GenBank/DDBJ whole genome shotgun (WGS) entry which is preliminary data.</text>
</comment>
<evidence type="ECO:0000313" key="2">
    <source>
        <dbReference type="Proteomes" id="UP001595833"/>
    </source>
</evidence>
<sequence length="68" mass="7015">MADLVRLNVTADLPIRVQSLAFAGRVELRLGNAFPAVLVVDREALPRLTQALAEGQAALDASSGTGGA</sequence>
<keyword evidence="2" id="KW-1185">Reference proteome</keyword>